<dbReference type="GO" id="GO:0032259">
    <property type="term" value="P:methylation"/>
    <property type="evidence" value="ECO:0007669"/>
    <property type="project" value="UniProtKB-KW"/>
</dbReference>
<evidence type="ECO:0000313" key="4">
    <source>
        <dbReference type="Proteomes" id="UP001242811"/>
    </source>
</evidence>
<accession>A0ABU0L6G0</accession>
<keyword evidence="3" id="KW-0489">Methyltransferase</keyword>
<name>A0ABU0L6G0_9BACL</name>
<feature type="coiled-coil region" evidence="1">
    <location>
        <begin position="5"/>
        <end position="39"/>
    </location>
</feature>
<feature type="region of interest" description="Disordered" evidence="2">
    <location>
        <begin position="73"/>
        <end position="99"/>
    </location>
</feature>
<reference evidence="3 4" key="1">
    <citation type="submission" date="2023-07" db="EMBL/GenBank/DDBJ databases">
        <title>Genomic Encyclopedia of Type Strains, Phase IV (KMG-IV): sequencing the most valuable type-strain genomes for metagenomic binning, comparative biology and taxonomic classification.</title>
        <authorList>
            <person name="Goeker M."/>
        </authorList>
    </citation>
    <scope>NUCLEOTIDE SEQUENCE [LARGE SCALE GENOMIC DNA]</scope>
    <source>
        <strain evidence="3 4">DSM 14914</strain>
    </source>
</reference>
<keyword evidence="1" id="KW-0175">Coiled coil</keyword>
<sequence length="99" mass="11344">MDDKLLKLLEKEESLKVKKEKIEEDLRKLGKQIKEVEHQQKVRNIEDTIVVLSDYGISLNDVIKEIKQGRFDHLKKDSQPDGNSPGQFATIPDQNGMNG</sequence>
<dbReference type="EMBL" id="JAUSWA010000046">
    <property type="protein sequence ID" value="MDQ0496864.1"/>
    <property type="molecule type" value="Genomic_DNA"/>
</dbReference>
<organism evidence="3 4">
    <name type="scientific">Paenibacillus brasilensis</name>
    <dbReference type="NCBI Taxonomy" id="128574"/>
    <lineage>
        <taxon>Bacteria</taxon>
        <taxon>Bacillati</taxon>
        <taxon>Bacillota</taxon>
        <taxon>Bacilli</taxon>
        <taxon>Bacillales</taxon>
        <taxon>Paenibacillaceae</taxon>
        <taxon>Paenibacillus</taxon>
    </lineage>
</organism>
<keyword evidence="4" id="KW-1185">Reference proteome</keyword>
<dbReference type="GO" id="GO:0008168">
    <property type="term" value="F:methyltransferase activity"/>
    <property type="evidence" value="ECO:0007669"/>
    <property type="project" value="UniProtKB-KW"/>
</dbReference>
<protein>
    <submittedName>
        <fullName evidence="3">SpoU family rRNA methylase</fullName>
    </submittedName>
</protein>
<evidence type="ECO:0000256" key="2">
    <source>
        <dbReference type="SAM" id="MobiDB-lite"/>
    </source>
</evidence>
<dbReference type="RefSeq" id="WP_208811822.1">
    <property type="nucleotide sequence ID" value="NZ_CP045297.1"/>
</dbReference>
<proteinExistence type="predicted"/>
<evidence type="ECO:0000313" key="3">
    <source>
        <dbReference type="EMBL" id="MDQ0496864.1"/>
    </source>
</evidence>
<comment type="caution">
    <text evidence="3">The sequence shown here is derived from an EMBL/GenBank/DDBJ whole genome shotgun (WGS) entry which is preliminary data.</text>
</comment>
<keyword evidence="3" id="KW-0808">Transferase</keyword>
<gene>
    <name evidence="3" type="ORF">QOZ95_005064</name>
</gene>
<evidence type="ECO:0000256" key="1">
    <source>
        <dbReference type="SAM" id="Coils"/>
    </source>
</evidence>
<feature type="compositionally biased region" description="Polar residues" evidence="2">
    <location>
        <begin position="80"/>
        <end position="99"/>
    </location>
</feature>
<dbReference type="Proteomes" id="UP001242811">
    <property type="component" value="Unassembled WGS sequence"/>
</dbReference>